<dbReference type="Pfam" id="PF12706">
    <property type="entry name" value="Lactamase_B_2"/>
    <property type="match status" value="1"/>
</dbReference>
<evidence type="ECO:0000313" key="3">
    <source>
        <dbReference type="Proteomes" id="UP000245870"/>
    </source>
</evidence>
<organism evidence="2 3">
    <name type="scientific">Hallella colorans</name>
    <dbReference type="NCBI Taxonomy" id="1703337"/>
    <lineage>
        <taxon>Bacteria</taxon>
        <taxon>Pseudomonadati</taxon>
        <taxon>Bacteroidota</taxon>
        <taxon>Bacteroidia</taxon>
        <taxon>Bacteroidales</taxon>
        <taxon>Prevotellaceae</taxon>
        <taxon>Hallella</taxon>
    </lineage>
</organism>
<dbReference type="InterPro" id="IPR052533">
    <property type="entry name" value="WalJ/YycJ-like"/>
</dbReference>
<dbReference type="InterPro" id="IPR036866">
    <property type="entry name" value="RibonucZ/Hydroxyglut_hydro"/>
</dbReference>
<name>A0A2U0U0A5_9BACT</name>
<accession>A0A2U0U0A5</accession>
<dbReference type="SMART" id="SM00849">
    <property type="entry name" value="Lactamase_B"/>
    <property type="match status" value="1"/>
</dbReference>
<dbReference type="OrthoDB" id="9781189at2"/>
<comment type="caution">
    <text evidence="2">The sequence shown here is derived from an EMBL/GenBank/DDBJ whole genome shotgun (WGS) entry which is preliminary data.</text>
</comment>
<dbReference type="PANTHER" id="PTHR47619:SF1">
    <property type="entry name" value="EXODEOXYRIBONUCLEASE WALJ"/>
    <property type="match status" value="1"/>
</dbReference>
<dbReference type="Gene3D" id="3.60.15.10">
    <property type="entry name" value="Ribonuclease Z/Hydroxyacylglutathione hydrolase-like"/>
    <property type="match status" value="1"/>
</dbReference>
<sequence>MLHYISFGSGSSGNCSCLYTERTRLLIDAGLGTRTLKKWFCNYNIHPSAIDGILVTHDHTDHAKSAGTLSHDFDIPVYTTAQVHAGMERNWCLRRKIASEQAHNIEKGVPFHIGDLTITAFGVPHDSTDNVGYCVEHEDVTFVLMTDIGHVTEDIKHYISKANYLVIEADYETEMLDRGHYPEHLKRRIRGPYGHMSNNECAKAIINNATPCLRHVWLCHLSNENNHPDLAETTVRQTLRAHGIVAGDDPAADFKLDVLRRKTPSPIFNLQP</sequence>
<reference evidence="2 3" key="1">
    <citation type="submission" date="2018-05" db="EMBL/GenBank/DDBJ databases">
        <title>Genomic Encyclopedia of Type Strains, Phase IV (KMG-IV): sequencing the most valuable type-strain genomes for metagenomic binning, comparative biology and taxonomic classification.</title>
        <authorList>
            <person name="Goeker M."/>
        </authorList>
    </citation>
    <scope>NUCLEOTIDE SEQUENCE [LARGE SCALE GENOMIC DNA]</scope>
    <source>
        <strain evidence="2 3">DSM 100333</strain>
    </source>
</reference>
<dbReference type="AlphaFoldDB" id="A0A2U0U0A5"/>
<dbReference type="SUPFAM" id="SSF56281">
    <property type="entry name" value="Metallo-hydrolase/oxidoreductase"/>
    <property type="match status" value="1"/>
</dbReference>
<proteinExistence type="predicted"/>
<dbReference type="Proteomes" id="UP000245870">
    <property type="component" value="Unassembled WGS sequence"/>
</dbReference>
<dbReference type="PANTHER" id="PTHR47619">
    <property type="entry name" value="METALLO-HYDROLASE YYCJ-RELATED"/>
    <property type="match status" value="1"/>
</dbReference>
<feature type="domain" description="Metallo-beta-lactamase" evidence="1">
    <location>
        <begin position="12"/>
        <end position="184"/>
    </location>
</feature>
<dbReference type="EMBL" id="QENY01000020">
    <property type="protein sequence ID" value="PVX49335.1"/>
    <property type="molecule type" value="Genomic_DNA"/>
</dbReference>
<keyword evidence="3" id="KW-1185">Reference proteome</keyword>
<protein>
    <submittedName>
        <fullName evidence="2">Phosphoribosyl 1,2-cyclic phosphodiesterase</fullName>
    </submittedName>
</protein>
<evidence type="ECO:0000313" key="2">
    <source>
        <dbReference type="EMBL" id="PVX49335.1"/>
    </source>
</evidence>
<dbReference type="InterPro" id="IPR001279">
    <property type="entry name" value="Metallo-B-lactamas"/>
</dbReference>
<evidence type="ECO:0000259" key="1">
    <source>
        <dbReference type="SMART" id="SM00849"/>
    </source>
</evidence>
<gene>
    <name evidence="2" type="ORF">C7379_12029</name>
</gene>
<dbReference type="RefSeq" id="WP_116617175.1">
    <property type="nucleotide sequence ID" value="NZ_QENY01000020.1"/>
</dbReference>